<protein>
    <submittedName>
        <fullName evidence="2">Uncharacterized protein</fullName>
    </submittedName>
</protein>
<dbReference type="OrthoDB" id="9764164at2"/>
<reference evidence="2 3" key="1">
    <citation type="submission" date="2016-10" db="EMBL/GenBank/DDBJ databases">
        <authorList>
            <person name="de Groot N.N."/>
        </authorList>
    </citation>
    <scope>NUCLEOTIDE SEQUENCE [LARGE SCALE GENOMIC DNA]</scope>
    <source>
        <strain evidence="2 3">DSM 26130</strain>
    </source>
</reference>
<evidence type="ECO:0000256" key="1">
    <source>
        <dbReference type="SAM" id="SignalP"/>
    </source>
</evidence>
<evidence type="ECO:0000313" key="2">
    <source>
        <dbReference type="EMBL" id="SFF16778.1"/>
    </source>
</evidence>
<sequence>MNKCRLLLLLFGLSFSGCKHIEPSVEEPTVVITGSLSQPVKSDVVLPPAAYQPGLLGLHRPDDTTTTRLVAWGGSLMAGYRDGGLYREGQLTCIPALIAHQMRLASFVSPLFDPAVGNGTGYLVYDQTDPLPSWKRVSNQTGVISTNPLVLSKYNGPMPDNLALPYGVGAKPADSARVDYTYPAQRNYYAYLNRLFPTNQPERYDLITRLMDARQIHLLLYEPDFDIYVGVAINPELVSDRLSRYTGSGTIFYAFQKDVLDSQNLGRKVVMYNRPDLMDFPYFHLYDAKKLQAMNITSGVVLADSALLIPNDKIKQAFAQKGALPIVLEDKDVLSKQEVKLFQLNAFMNYDYSLPYLSKVTGNTPIVDLYSLYKRVINRQYTTEDGLFIDPSFPNGNFFSQDGLYPSAIGSAVIANETIKVINQAYKTSIPLINVREYASLLP</sequence>
<accession>A0A1I2GHR7</accession>
<dbReference type="AlphaFoldDB" id="A0A1I2GHR7"/>
<proteinExistence type="predicted"/>
<dbReference type="PROSITE" id="PS51257">
    <property type="entry name" value="PROKAR_LIPOPROTEIN"/>
    <property type="match status" value="1"/>
</dbReference>
<dbReference type="EMBL" id="FOLQ01000032">
    <property type="protein sequence ID" value="SFF16778.1"/>
    <property type="molecule type" value="Genomic_DNA"/>
</dbReference>
<evidence type="ECO:0000313" key="3">
    <source>
        <dbReference type="Proteomes" id="UP000198598"/>
    </source>
</evidence>
<dbReference type="RefSeq" id="WP_143100829.1">
    <property type="nucleotide sequence ID" value="NZ_FOLQ01000032.1"/>
</dbReference>
<dbReference type="Proteomes" id="UP000198598">
    <property type="component" value="Unassembled WGS sequence"/>
</dbReference>
<organism evidence="2 3">
    <name type="scientific">Spirosoma endophyticum</name>
    <dbReference type="NCBI Taxonomy" id="662367"/>
    <lineage>
        <taxon>Bacteria</taxon>
        <taxon>Pseudomonadati</taxon>
        <taxon>Bacteroidota</taxon>
        <taxon>Cytophagia</taxon>
        <taxon>Cytophagales</taxon>
        <taxon>Cytophagaceae</taxon>
        <taxon>Spirosoma</taxon>
    </lineage>
</organism>
<feature type="chain" id="PRO_5011589278" evidence="1">
    <location>
        <begin position="22"/>
        <end position="443"/>
    </location>
</feature>
<name>A0A1I2GHR7_9BACT</name>
<dbReference type="STRING" id="662367.SAMN05216167_13236"/>
<feature type="signal peptide" evidence="1">
    <location>
        <begin position="1"/>
        <end position="21"/>
    </location>
</feature>
<keyword evidence="1" id="KW-0732">Signal</keyword>
<keyword evidence="3" id="KW-1185">Reference proteome</keyword>
<gene>
    <name evidence="2" type="ORF">SAMN05216167_13236</name>
</gene>